<evidence type="ECO:0000256" key="3">
    <source>
        <dbReference type="ARBA" id="ARBA00022692"/>
    </source>
</evidence>
<keyword evidence="9" id="KW-1185">Reference proteome</keyword>
<dbReference type="GO" id="GO:0006888">
    <property type="term" value="P:endoplasmic reticulum to Golgi vesicle-mediated transport"/>
    <property type="evidence" value="ECO:0007669"/>
    <property type="project" value="InterPro"/>
</dbReference>
<evidence type="ECO:0000256" key="1">
    <source>
        <dbReference type="ARBA" id="ARBA00004141"/>
    </source>
</evidence>
<evidence type="ECO:0000256" key="2">
    <source>
        <dbReference type="ARBA" id="ARBA00010596"/>
    </source>
</evidence>
<dbReference type="GO" id="GO:0048280">
    <property type="term" value="P:vesicle fusion with Golgi apparatus"/>
    <property type="evidence" value="ECO:0007669"/>
    <property type="project" value="TreeGrafter"/>
</dbReference>
<gene>
    <name evidence="8" type="ORF">AAP_00466</name>
</gene>
<name>A0A168DWZ0_9EURO</name>
<feature type="compositionally biased region" description="Polar residues" evidence="6">
    <location>
        <begin position="9"/>
        <end position="23"/>
    </location>
</feature>
<keyword evidence="5 7" id="KW-0472">Membrane</keyword>
<evidence type="ECO:0000256" key="7">
    <source>
        <dbReference type="SAM" id="Phobius"/>
    </source>
</evidence>
<feature type="transmembrane region" description="Helical" evidence="7">
    <location>
        <begin position="250"/>
        <end position="274"/>
    </location>
</feature>
<organism evidence="8 9">
    <name type="scientific">Ascosphaera apis ARSEF 7405</name>
    <dbReference type="NCBI Taxonomy" id="392613"/>
    <lineage>
        <taxon>Eukaryota</taxon>
        <taxon>Fungi</taxon>
        <taxon>Dikarya</taxon>
        <taxon>Ascomycota</taxon>
        <taxon>Pezizomycotina</taxon>
        <taxon>Eurotiomycetes</taxon>
        <taxon>Eurotiomycetidae</taxon>
        <taxon>Onygenales</taxon>
        <taxon>Ascosphaeraceae</taxon>
        <taxon>Ascosphaera</taxon>
    </lineage>
</organism>
<accession>A0A168DWZ0</accession>
<feature type="transmembrane region" description="Helical" evidence="7">
    <location>
        <begin position="134"/>
        <end position="152"/>
    </location>
</feature>
<dbReference type="GO" id="GO:0016020">
    <property type="term" value="C:membrane"/>
    <property type="evidence" value="ECO:0007669"/>
    <property type="project" value="UniProtKB-SubCell"/>
</dbReference>
<comment type="caution">
    <text evidence="8">The sequence shown here is derived from an EMBL/GenBank/DDBJ whole genome shotgun (WGS) entry which is preliminary data.</text>
</comment>
<evidence type="ECO:0008006" key="10">
    <source>
        <dbReference type="Google" id="ProtNLM"/>
    </source>
</evidence>
<feature type="region of interest" description="Disordered" evidence="6">
    <location>
        <begin position="1"/>
        <end position="23"/>
    </location>
</feature>
<proteinExistence type="inferred from homology"/>
<keyword evidence="3 7" id="KW-0812">Transmembrane</keyword>
<sequence length="315" mass="33464">MAYYPQSGPYGQQSSPNNLQFFPSQYSSVSGHTTPAQAYGGYMSSANTATSYPMGSSYGASAFDAATPGVSGRMGEQGGLRTGWLAAFGTEGYEGEPPLLEELGINFGHIRTKTLTVLNPFARIDQHLMDDSDLYGALLYIILYGTNLLLAGKVFYGYIYGVAVFGTVALHIILSLMSPSLDTSAINRDTTDTQSGYGFQSQANPDDPAMAGHFSATLTFTRSASVLGYCFLPLVMTSLLGIIIPMDTAFGYILTMAAVGWCTYSSSGMFCAVARMHGMRFLVAYPLALFYVVFGIMGIFSSRGSGLSAAQGSAS</sequence>
<evidence type="ECO:0000256" key="6">
    <source>
        <dbReference type="SAM" id="MobiDB-lite"/>
    </source>
</evidence>
<dbReference type="PANTHER" id="PTHR21236">
    <property type="entry name" value="GOLGI MEMBRANE PROTEIN YIP1"/>
    <property type="match status" value="1"/>
</dbReference>
<dbReference type="OrthoDB" id="440385at2759"/>
<protein>
    <recommendedName>
        <fullName evidence="10">Protein YIP</fullName>
    </recommendedName>
</protein>
<dbReference type="GO" id="GO:0005802">
    <property type="term" value="C:trans-Golgi network"/>
    <property type="evidence" value="ECO:0007669"/>
    <property type="project" value="TreeGrafter"/>
</dbReference>
<feature type="transmembrane region" description="Helical" evidence="7">
    <location>
        <begin position="226"/>
        <end position="244"/>
    </location>
</feature>
<dbReference type="Proteomes" id="UP000242877">
    <property type="component" value="Unassembled WGS sequence"/>
</dbReference>
<comment type="subcellular location">
    <subcellularLocation>
        <location evidence="1">Membrane</location>
        <topology evidence="1">Multi-pass membrane protein</topology>
    </subcellularLocation>
</comment>
<evidence type="ECO:0000313" key="8">
    <source>
        <dbReference type="EMBL" id="KZZ98205.1"/>
    </source>
</evidence>
<evidence type="ECO:0000313" key="9">
    <source>
        <dbReference type="Proteomes" id="UP000242877"/>
    </source>
</evidence>
<dbReference type="VEuPathDB" id="FungiDB:AAP_00466"/>
<feature type="transmembrane region" description="Helical" evidence="7">
    <location>
        <begin position="158"/>
        <end position="178"/>
    </location>
</feature>
<keyword evidence="4 7" id="KW-1133">Transmembrane helix</keyword>
<dbReference type="InterPro" id="IPR045231">
    <property type="entry name" value="Yip1/4-like"/>
</dbReference>
<feature type="transmembrane region" description="Helical" evidence="7">
    <location>
        <begin position="281"/>
        <end position="300"/>
    </location>
</feature>
<dbReference type="EMBL" id="AZGZ01000001">
    <property type="protein sequence ID" value="KZZ98205.1"/>
    <property type="molecule type" value="Genomic_DNA"/>
</dbReference>
<evidence type="ECO:0000256" key="5">
    <source>
        <dbReference type="ARBA" id="ARBA00023136"/>
    </source>
</evidence>
<dbReference type="AlphaFoldDB" id="A0A168DWZ0"/>
<evidence type="ECO:0000256" key="4">
    <source>
        <dbReference type="ARBA" id="ARBA00022989"/>
    </source>
</evidence>
<reference evidence="8 9" key="1">
    <citation type="journal article" date="2016" name="Genome Biol. Evol.">
        <title>Divergent and convergent evolution of fungal pathogenicity.</title>
        <authorList>
            <person name="Shang Y."/>
            <person name="Xiao G."/>
            <person name="Zheng P."/>
            <person name="Cen K."/>
            <person name="Zhan S."/>
            <person name="Wang C."/>
        </authorList>
    </citation>
    <scope>NUCLEOTIDE SEQUENCE [LARGE SCALE GENOMIC DNA]</scope>
    <source>
        <strain evidence="8 9">ARSEF 7405</strain>
    </source>
</reference>
<dbReference type="PANTHER" id="PTHR21236:SF2">
    <property type="entry name" value="PROTEIN YIPF"/>
    <property type="match status" value="1"/>
</dbReference>
<comment type="similarity">
    <text evidence="2">Belongs to the YIP1 family.</text>
</comment>